<sequence length="83" mass="9909">PHFKVWFQSAGEPINITDLELDFDSRFRERSWSVFCWHRVKIKDLCCTSNQEILHISMISWLHAYCLVRDYLTAKSTVSDSWN</sequence>
<gene>
    <name evidence="1" type="ORF">LSH36_406g01026</name>
</gene>
<organism evidence="1 2">
    <name type="scientific">Paralvinella palmiformis</name>
    <dbReference type="NCBI Taxonomy" id="53620"/>
    <lineage>
        <taxon>Eukaryota</taxon>
        <taxon>Metazoa</taxon>
        <taxon>Spiralia</taxon>
        <taxon>Lophotrochozoa</taxon>
        <taxon>Annelida</taxon>
        <taxon>Polychaeta</taxon>
        <taxon>Sedentaria</taxon>
        <taxon>Canalipalpata</taxon>
        <taxon>Terebellida</taxon>
        <taxon>Terebelliformia</taxon>
        <taxon>Alvinellidae</taxon>
        <taxon>Paralvinella</taxon>
    </lineage>
</organism>
<dbReference type="AlphaFoldDB" id="A0AAD9JDI5"/>
<evidence type="ECO:0000313" key="1">
    <source>
        <dbReference type="EMBL" id="KAK2150405.1"/>
    </source>
</evidence>
<proteinExistence type="predicted"/>
<reference evidence="1" key="1">
    <citation type="journal article" date="2023" name="Mol. Biol. Evol.">
        <title>Third-Generation Sequencing Reveals the Adaptive Role of the Epigenome in Three Deep-Sea Polychaetes.</title>
        <authorList>
            <person name="Perez M."/>
            <person name="Aroh O."/>
            <person name="Sun Y."/>
            <person name="Lan Y."/>
            <person name="Juniper S.K."/>
            <person name="Young C.R."/>
            <person name="Angers B."/>
            <person name="Qian P.Y."/>
        </authorList>
    </citation>
    <scope>NUCLEOTIDE SEQUENCE</scope>
    <source>
        <strain evidence="1">P08H-3</strain>
    </source>
</reference>
<protein>
    <submittedName>
        <fullName evidence="1">Uncharacterized protein</fullName>
    </submittedName>
</protein>
<dbReference type="EMBL" id="JAODUP010000406">
    <property type="protein sequence ID" value="KAK2150405.1"/>
    <property type="molecule type" value="Genomic_DNA"/>
</dbReference>
<comment type="caution">
    <text evidence="1">The sequence shown here is derived from an EMBL/GenBank/DDBJ whole genome shotgun (WGS) entry which is preliminary data.</text>
</comment>
<accession>A0AAD9JDI5</accession>
<evidence type="ECO:0000313" key="2">
    <source>
        <dbReference type="Proteomes" id="UP001208570"/>
    </source>
</evidence>
<feature type="non-terminal residue" evidence="1">
    <location>
        <position position="1"/>
    </location>
</feature>
<dbReference type="Proteomes" id="UP001208570">
    <property type="component" value="Unassembled WGS sequence"/>
</dbReference>
<name>A0AAD9JDI5_9ANNE</name>
<keyword evidence="2" id="KW-1185">Reference proteome</keyword>